<proteinExistence type="predicted"/>
<organism evidence="1 2">
    <name type="scientific">Paenibacillus rhizophilus</name>
    <dbReference type="NCBI Taxonomy" id="1850366"/>
    <lineage>
        <taxon>Bacteria</taxon>
        <taxon>Bacillati</taxon>
        <taxon>Bacillota</taxon>
        <taxon>Bacilli</taxon>
        <taxon>Bacillales</taxon>
        <taxon>Paenibacillaceae</taxon>
        <taxon>Paenibacillus</taxon>
    </lineage>
</organism>
<name>A0A3N9Q6D9_9BACL</name>
<dbReference type="EMBL" id="RQPI01000001">
    <property type="protein sequence ID" value="RQW13066.1"/>
    <property type="molecule type" value="Genomic_DNA"/>
</dbReference>
<reference evidence="1 2" key="1">
    <citation type="submission" date="2018-11" db="EMBL/GenBank/DDBJ databases">
        <title>Genome sequence of strain 7197.</title>
        <authorList>
            <person name="Gao J."/>
            <person name="Sun J."/>
        </authorList>
    </citation>
    <scope>NUCLEOTIDE SEQUENCE [LARGE SCALE GENOMIC DNA]</scope>
    <source>
        <strain evidence="1 2">7197</strain>
    </source>
</reference>
<gene>
    <name evidence="1" type="ORF">EH198_01145</name>
</gene>
<comment type="caution">
    <text evidence="1">The sequence shown here is derived from an EMBL/GenBank/DDBJ whole genome shotgun (WGS) entry which is preliminary data.</text>
</comment>
<dbReference type="Gene3D" id="3.40.50.300">
    <property type="entry name" value="P-loop containing nucleotide triphosphate hydrolases"/>
    <property type="match status" value="1"/>
</dbReference>
<dbReference type="SUPFAM" id="SSF52540">
    <property type="entry name" value="P-loop containing nucleoside triphosphate hydrolases"/>
    <property type="match status" value="1"/>
</dbReference>
<protein>
    <submittedName>
        <fullName evidence="1">Uncharacterized protein</fullName>
    </submittedName>
</protein>
<dbReference type="Proteomes" id="UP000282529">
    <property type="component" value="Unassembled WGS sequence"/>
</dbReference>
<dbReference type="InterPro" id="IPR027417">
    <property type="entry name" value="P-loop_NTPase"/>
</dbReference>
<accession>A0A3N9Q6D9</accession>
<evidence type="ECO:0000313" key="2">
    <source>
        <dbReference type="Proteomes" id="UP000282529"/>
    </source>
</evidence>
<sequence>MKKTFDFNSFKHVYYLNLHCDDETREARLLARNWPQQMIDDYKNFAKRLLEIADEEYDPPMPTIDTTSTPVTEVAYGIRDWVLRYI</sequence>
<keyword evidence="2" id="KW-1185">Reference proteome</keyword>
<dbReference type="AlphaFoldDB" id="A0A3N9Q6D9"/>
<evidence type="ECO:0000313" key="1">
    <source>
        <dbReference type="EMBL" id="RQW13066.1"/>
    </source>
</evidence>